<dbReference type="GO" id="GO:0020037">
    <property type="term" value="F:heme binding"/>
    <property type="evidence" value="ECO:0007669"/>
    <property type="project" value="InterPro"/>
</dbReference>
<dbReference type="CDD" id="cd11075">
    <property type="entry name" value="CYP77_89"/>
    <property type="match status" value="2"/>
</dbReference>
<keyword evidence="8" id="KW-0503">Monooxygenase</keyword>
<organism evidence="12">
    <name type="scientific">Oryza punctata</name>
    <name type="common">Red rice</name>
    <dbReference type="NCBI Taxonomy" id="4537"/>
    <lineage>
        <taxon>Eukaryota</taxon>
        <taxon>Viridiplantae</taxon>
        <taxon>Streptophyta</taxon>
        <taxon>Embryophyta</taxon>
        <taxon>Tracheophyta</taxon>
        <taxon>Spermatophyta</taxon>
        <taxon>Magnoliopsida</taxon>
        <taxon>Liliopsida</taxon>
        <taxon>Poales</taxon>
        <taxon>Poaceae</taxon>
        <taxon>BOP clade</taxon>
        <taxon>Oryzoideae</taxon>
        <taxon>Oryzeae</taxon>
        <taxon>Oryzinae</taxon>
        <taxon>Oryza</taxon>
    </lineage>
</organism>
<dbReference type="FunFam" id="1.10.630.10:FF:000012">
    <property type="entry name" value="Cytochrome P450 family protein"/>
    <property type="match status" value="2"/>
</dbReference>
<comment type="subcellular location">
    <subcellularLocation>
        <location evidence="1">Membrane</location>
        <topology evidence="1">Single-pass membrane protein</topology>
    </subcellularLocation>
</comment>
<reference evidence="12" key="2">
    <citation type="submission" date="2018-05" db="EMBL/GenBank/DDBJ databases">
        <title>OpunRS2 (Oryza punctata Reference Sequence Version 2).</title>
        <authorList>
            <person name="Zhang J."/>
            <person name="Kudrna D."/>
            <person name="Lee S."/>
            <person name="Talag J."/>
            <person name="Welchert J."/>
            <person name="Wing R.A."/>
        </authorList>
    </citation>
    <scope>NUCLEOTIDE SEQUENCE [LARGE SCALE GENOMIC DNA]</scope>
</reference>
<comment type="cofactor">
    <cofactor evidence="10">
        <name>heme</name>
        <dbReference type="ChEBI" id="CHEBI:30413"/>
    </cofactor>
</comment>
<evidence type="ECO:0000256" key="9">
    <source>
        <dbReference type="ARBA" id="ARBA00023136"/>
    </source>
</evidence>
<keyword evidence="6" id="KW-0560">Oxidoreductase</keyword>
<feature type="binding site" description="axial binding residue" evidence="10">
    <location>
        <position position="971"/>
    </location>
    <ligand>
        <name>heme</name>
        <dbReference type="ChEBI" id="CHEBI:30413"/>
    </ligand>
    <ligandPart>
        <name>Fe</name>
        <dbReference type="ChEBI" id="CHEBI:18248"/>
    </ligandPart>
</feature>
<evidence type="ECO:0000256" key="3">
    <source>
        <dbReference type="ARBA" id="ARBA00022692"/>
    </source>
</evidence>
<dbReference type="EnsemblPlants" id="OPUNC10G14170.3">
    <property type="protein sequence ID" value="OPUNC10G14170.3"/>
    <property type="gene ID" value="OPUNC10G14170"/>
</dbReference>
<feature type="transmembrane region" description="Helical" evidence="11">
    <location>
        <begin position="521"/>
        <end position="540"/>
    </location>
</feature>
<keyword evidence="7 10" id="KW-0408">Iron</keyword>
<dbReference type="OMA" id="AMNHLEY"/>
<dbReference type="GO" id="GO:0016020">
    <property type="term" value="C:membrane"/>
    <property type="evidence" value="ECO:0007669"/>
    <property type="project" value="UniProtKB-SubCell"/>
</dbReference>
<evidence type="ECO:0000256" key="6">
    <source>
        <dbReference type="ARBA" id="ARBA00023002"/>
    </source>
</evidence>
<evidence type="ECO:0000256" key="5">
    <source>
        <dbReference type="ARBA" id="ARBA00022989"/>
    </source>
</evidence>
<dbReference type="SUPFAM" id="SSF48264">
    <property type="entry name" value="Cytochrome P450"/>
    <property type="match status" value="2"/>
</dbReference>
<evidence type="ECO:0000256" key="4">
    <source>
        <dbReference type="ARBA" id="ARBA00022723"/>
    </source>
</evidence>
<keyword evidence="9 11" id="KW-0472">Membrane</keyword>
<dbReference type="eggNOG" id="KOG0156">
    <property type="taxonomic scope" value="Eukaryota"/>
</dbReference>
<dbReference type="PRINTS" id="PR00385">
    <property type="entry name" value="P450"/>
</dbReference>
<keyword evidence="13" id="KW-1185">Reference proteome</keyword>
<dbReference type="AlphaFoldDB" id="A0A0E0M9Q2"/>
<dbReference type="InterPro" id="IPR051103">
    <property type="entry name" value="Plant_metabolite_P450s"/>
</dbReference>
<dbReference type="Gene3D" id="1.10.630.10">
    <property type="entry name" value="Cytochrome P450"/>
    <property type="match status" value="2"/>
</dbReference>
<dbReference type="PANTHER" id="PTHR24298">
    <property type="entry name" value="FLAVONOID 3'-MONOOXYGENASE-RELATED"/>
    <property type="match status" value="1"/>
</dbReference>
<evidence type="ECO:0000256" key="11">
    <source>
        <dbReference type="SAM" id="Phobius"/>
    </source>
</evidence>
<sequence>MDTWHVTVAAILVLIPFLRLMLSRRGGGGRGAGKRGRLPPGPPTVPLLGSTVWLTNSLADVESLLQRLIARHGPVVSLRVASRLLIFVADRRVAHAALVEKGASLADRPTMVSTRLLGESDNLISRANYGPVWRLLRRNLVAETLHPSRVRLFAPARAWVRRVLVDKLRGTGDDAAAPRAVVETFHYAMFCLLVLMCFGERLDEDAVRAIAVAQRDALLYLSSKLPVFAFFPAVTKHLFRGRLQKAHALRRRQTELFVPLINARREYKKLHGGEPKKETTFEHSYVDTMLDIKLPDDGNRALTDDEMVNLCSEFLNAGTDTTSTALQWIMAELIKNPSIQAKLYEEIKAKTGDDGQHEVSEEDVHGMPYLKAVVLEGLRKHPPGHMVLPHSAAEDMEIGGYLIPKGATVNFMVAEMGRDEKEWEKPMEFMPERFLAGGDGEGVDVTGSREIRMMPFGVGRRICPGLGIAMLHVEYFVANMVSEFEWKEVAGDEVEFAEKQEFTTVMAKPLRASPIRFAMDTLYLILGAILAAVVVPFILFPRKRGRRLPPGPPAVPLLGSVVLLTKALTDVEPELLLQRLIARYGPIVSLRMGSRVSVFVADRRLAHAALVEGGAALADRPSVPASRLLGENDNIITRAGYGPVWRLLRRNLVSETLHPSRARMFAPARYWVHRVIVDKLAASGQAPHDVVDTLQYAMFCLLVNMCFGERLDEGTVRAVEDAQRDLLIYITSKMAVFAYFPAITKHLFRGRLEKIYALRRRQRELFLPLINARREYKKHGGETTNKETTLEHSYVDTLLDIKLPDDGNRALTDDEIIKLCSEFLNAGTDTTSTALQWIMAELVKNPSIQSKLHDEITAKTGEDQPEVSEEDVHGMPYLRAVVLEGLRKHPPGHFVLPHRAAEDMEVGGYLIPKGATVNFMVAEIGRDEREWEKAMEFIPERFLPGGDGEGVDVTGSKGIRMMPFGVGRRICAGLSFAMNHLEYFVANMVREFEWKEVAGDEVEFAEKREFTTVMAKPLRARLVPRRTT</sequence>
<dbReference type="Pfam" id="PF00067">
    <property type="entry name" value="p450"/>
    <property type="match status" value="2"/>
</dbReference>
<dbReference type="PRINTS" id="PR00463">
    <property type="entry name" value="EP450I"/>
</dbReference>
<protein>
    <recommendedName>
        <fullName evidence="14">Cytochrome P450</fullName>
    </recommendedName>
</protein>
<evidence type="ECO:0000313" key="13">
    <source>
        <dbReference type="Proteomes" id="UP000026962"/>
    </source>
</evidence>
<dbReference type="Gramene" id="OPUNC10G14170.3">
    <property type="protein sequence ID" value="OPUNC10G14170.3"/>
    <property type="gene ID" value="OPUNC10G14170"/>
</dbReference>
<feature type="transmembrane region" description="Helical" evidence="11">
    <location>
        <begin position="6"/>
        <end position="22"/>
    </location>
</feature>
<keyword evidence="2 10" id="KW-0349">Heme</keyword>
<evidence type="ECO:0008006" key="14">
    <source>
        <dbReference type="Google" id="ProtNLM"/>
    </source>
</evidence>
<reference evidence="12" key="1">
    <citation type="submission" date="2015-04" db="UniProtKB">
        <authorList>
            <consortium name="EnsemblPlants"/>
        </authorList>
    </citation>
    <scope>IDENTIFICATION</scope>
</reference>
<accession>A0A0E0M9Q2</accession>
<evidence type="ECO:0000256" key="2">
    <source>
        <dbReference type="ARBA" id="ARBA00022617"/>
    </source>
</evidence>
<dbReference type="GO" id="GO:0016709">
    <property type="term" value="F:oxidoreductase activity, acting on paired donors, with incorporation or reduction of molecular oxygen, NAD(P)H as one donor, and incorporation of one atom of oxygen"/>
    <property type="evidence" value="ECO:0007669"/>
    <property type="project" value="TreeGrafter"/>
</dbReference>
<keyword evidence="5 11" id="KW-1133">Transmembrane helix</keyword>
<dbReference type="InterPro" id="IPR017972">
    <property type="entry name" value="Cyt_P450_CS"/>
</dbReference>
<evidence type="ECO:0000256" key="10">
    <source>
        <dbReference type="PIRSR" id="PIRSR602401-1"/>
    </source>
</evidence>
<evidence type="ECO:0000256" key="8">
    <source>
        <dbReference type="ARBA" id="ARBA00023033"/>
    </source>
</evidence>
<evidence type="ECO:0000256" key="1">
    <source>
        <dbReference type="ARBA" id="ARBA00004167"/>
    </source>
</evidence>
<proteinExistence type="predicted"/>
<dbReference type="STRING" id="4537.A0A0E0M9Q2"/>
<evidence type="ECO:0000256" key="7">
    <source>
        <dbReference type="ARBA" id="ARBA00023004"/>
    </source>
</evidence>
<dbReference type="PANTHER" id="PTHR24298:SF800">
    <property type="entry name" value="CYTOCHROME P450 89A2-RELATED"/>
    <property type="match status" value="1"/>
</dbReference>
<dbReference type="InterPro" id="IPR036396">
    <property type="entry name" value="Cyt_P450_sf"/>
</dbReference>
<dbReference type="PROSITE" id="PS00086">
    <property type="entry name" value="CYTOCHROME_P450"/>
    <property type="match status" value="2"/>
</dbReference>
<keyword evidence="3 11" id="KW-0812">Transmembrane</keyword>
<dbReference type="InterPro" id="IPR002401">
    <property type="entry name" value="Cyt_P450_E_grp-I"/>
</dbReference>
<dbReference type="GO" id="GO:0005506">
    <property type="term" value="F:iron ion binding"/>
    <property type="evidence" value="ECO:0007669"/>
    <property type="project" value="InterPro"/>
</dbReference>
<dbReference type="Proteomes" id="UP000026962">
    <property type="component" value="Chromosome 10"/>
</dbReference>
<dbReference type="InterPro" id="IPR001128">
    <property type="entry name" value="Cyt_P450"/>
</dbReference>
<evidence type="ECO:0000313" key="12">
    <source>
        <dbReference type="EnsemblPlants" id="OPUNC10G14170.3"/>
    </source>
</evidence>
<keyword evidence="4 10" id="KW-0479">Metal-binding</keyword>
<name>A0A0E0M9Q2_ORYPU</name>